<dbReference type="EMBL" id="CM042890">
    <property type="protein sequence ID" value="KAI4311773.1"/>
    <property type="molecule type" value="Genomic_DNA"/>
</dbReference>
<accession>A0ACB9LKK2</accession>
<evidence type="ECO:0000313" key="1">
    <source>
        <dbReference type="EMBL" id="KAI4311773.1"/>
    </source>
</evidence>
<name>A0ACB9LKK2_9MYRT</name>
<organism evidence="1 2">
    <name type="scientific">Melastoma candidum</name>
    <dbReference type="NCBI Taxonomy" id="119954"/>
    <lineage>
        <taxon>Eukaryota</taxon>
        <taxon>Viridiplantae</taxon>
        <taxon>Streptophyta</taxon>
        <taxon>Embryophyta</taxon>
        <taxon>Tracheophyta</taxon>
        <taxon>Spermatophyta</taxon>
        <taxon>Magnoliopsida</taxon>
        <taxon>eudicotyledons</taxon>
        <taxon>Gunneridae</taxon>
        <taxon>Pentapetalae</taxon>
        <taxon>rosids</taxon>
        <taxon>malvids</taxon>
        <taxon>Myrtales</taxon>
        <taxon>Melastomataceae</taxon>
        <taxon>Melastomatoideae</taxon>
        <taxon>Melastomateae</taxon>
        <taxon>Melastoma</taxon>
    </lineage>
</organism>
<keyword evidence="2" id="KW-1185">Reference proteome</keyword>
<gene>
    <name evidence="1" type="ORF">MLD38_036642</name>
</gene>
<sequence length="140" mass="15807">MGSVPNTAIREIECSTETIKVPEYENVVTRTVHHTPEWSNNDYVSRIELMYKVFGIDAAEWYFDGLTIEAKNCEAYTSILHCCADAKVIDKAEDLYRKIESPNIAVNALAYNDMTTVHVRGAARRSSVCCRRNEVQEGSP</sequence>
<dbReference type="Proteomes" id="UP001057402">
    <property type="component" value="Chromosome 11"/>
</dbReference>
<reference evidence="2" key="1">
    <citation type="journal article" date="2023" name="Front. Plant Sci.">
        <title>Chromosomal-level genome assembly of Melastoma candidum provides insights into trichome evolution.</title>
        <authorList>
            <person name="Zhong Y."/>
            <person name="Wu W."/>
            <person name="Sun C."/>
            <person name="Zou P."/>
            <person name="Liu Y."/>
            <person name="Dai S."/>
            <person name="Zhou R."/>
        </authorList>
    </citation>
    <scope>NUCLEOTIDE SEQUENCE [LARGE SCALE GENOMIC DNA]</scope>
</reference>
<comment type="caution">
    <text evidence="1">The sequence shown here is derived from an EMBL/GenBank/DDBJ whole genome shotgun (WGS) entry which is preliminary data.</text>
</comment>
<evidence type="ECO:0000313" key="2">
    <source>
        <dbReference type="Proteomes" id="UP001057402"/>
    </source>
</evidence>
<proteinExistence type="predicted"/>
<protein>
    <submittedName>
        <fullName evidence="1">Uncharacterized protein</fullName>
    </submittedName>
</protein>